<feature type="non-terminal residue" evidence="2">
    <location>
        <position position="61"/>
    </location>
</feature>
<feature type="signal peptide" evidence="1">
    <location>
        <begin position="1"/>
        <end position="22"/>
    </location>
</feature>
<evidence type="ECO:0000313" key="3">
    <source>
        <dbReference type="Proteomes" id="UP000749646"/>
    </source>
</evidence>
<gene>
    <name evidence="2" type="ORF">BGZ65_012487</name>
</gene>
<evidence type="ECO:0000256" key="1">
    <source>
        <dbReference type="SAM" id="SignalP"/>
    </source>
</evidence>
<dbReference type="Proteomes" id="UP000749646">
    <property type="component" value="Unassembled WGS sequence"/>
</dbReference>
<reference evidence="2" key="1">
    <citation type="journal article" date="2020" name="Fungal Divers.">
        <title>Resolving the Mortierellaceae phylogeny through synthesis of multi-gene phylogenetics and phylogenomics.</title>
        <authorList>
            <person name="Vandepol N."/>
            <person name="Liber J."/>
            <person name="Desiro A."/>
            <person name="Na H."/>
            <person name="Kennedy M."/>
            <person name="Barry K."/>
            <person name="Grigoriev I.V."/>
            <person name="Miller A.N."/>
            <person name="O'Donnell K."/>
            <person name="Stajich J.E."/>
            <person name="Bonito G."/>
        </authorList>
    </citation>
    <scope>NUCLEOTIDE SEQUENCE</scope>
    <source>
        <strain evidence="2">MES-2147</strain>
    </source>
</reference>
<accession>A0A9P6MCL5</accession>
<dbReference type="EMBL" id="JAAAHW010002283">
    <property type="protein sequence ID" value="KAF9992251.1"/>
    <property type="molecule type" value="Genomic_DNA"/>
</dbReference>
<sequence>MAFNKNVHLFVAALAAMTQATGTPIIPAWCSCGDIMIKTKTACGQAAIGMAAPVASPPPPS</sequence>
<evidence type="ECO:0000313" key="2">
    <source>
        <dbReference type="EMBL" id="KAF9992251.1"/>
    </source>
</evidence>
<keyword evidence="3" id="KW-1185">Reference proteome</keyword>
<name>A0A9P6MCL5_9FUNG</name>
<protein>
    <submittedName>
        <fullName evidence="2">Uncharacterized protein</fullName>
    </submittedName>
</protein>
<dbReference type="AlphaFoldDB" id="A0A9P6MCL5"/>
<proteinExistence type="predicted"/>
<dbReference type="OrthoDB" id="2432361at2759"/>
<comment type="caution">
    <text evidence="2">The sequence shown here is derived from an EMBL/GenBank/DDBJ whole genome shotgun (WGS) entry which is preliminary data.</text>
</comment>
<feature type="chain" id="PRO_5040368866" evidence="1">
    <location>
        <begin position="23"/>
        <end position="61"/>
    </location>
</feature>
<organism evidence="2 3">
    <name type="scientific">Modicella reniformis</name>
    <dbReference type="NCBI Taxonomy" id="1440133"/>
    <lineage>
        <taxon>Eukaryota</taxon>
        <taxon>Fungi</taxon>
        <taxon>Fungi incertae sedis</taxon>
        <taxon>Mucoromycota</taxon>
        <taxon>Mortierellomycotina</taxon>
        <taxon>Mortierellomycetes</taxon>
        <taxon>Mortierellales</taxon>
        <taxon>Mortierellaceae</taxon>
        <taxon>Modicella</taxon>
    </lineage>
</organism>
<dbReference type="PROSITE" id="PS51257">
    <property type="entry name" value="PROKAR_LIPOPROTEIN"/>
    <property type="match status" value="1"/>
</dbReference>
<keyword evidence="1" id="KW-0732">Signal</keyword>